<evidence type="ECO:0000313" key="9">
    <source>
        <dbReference type="Proteomes" id="UP000019184"/>
    </source>
</evidence>
<dbReference type="Gene3D" id="3.40.50.1820">
    <property type="entry name" value="alpha/beta hydrolase"/>
    <property type="match status" value="1"/>
</dbReference>
<dbReference type="InterPro" id="IPR029058">
    <property type="entry name" value="AB_hydrolase_fold"/>
</dbReference>
<proteinExistence type="inferred from homology"/>
<dbReference type="InterPro" id="IPR000801">
    <property type="entry name" value="Esterase-like"/>
</dbReference>
<dbReference type="Pfam" id="PF00756">
    <property type="entry name" value="Esterase"/>
    <property type="match status" value="1"/>
</dbReference>
<evidence type="ECO:0000313" key="8">
    <source>
        <dbReference type="EMBL" id="CDH44119.1"/>
    </source>
</evidence>
<accession>A0A7U7G9D9</accession>
<feature type="active site" description="Charge relay system" evidence="6">
    <location>
        <position position="223"/>
    </location>
</feature>
<comment type="catalytic activity">
    <reaction evidence="4 7">
        <text>S-formylglutathione + H2O = formate + glutathione + H(+)</text>
        <dbReference type="Rhea" id="RHEA:14961"/>
        <dbReference type="ChEBI" id="CHEBI:15377"/>
        <dbReference type="ChEBI" id="CHEBI:15378"/>
        <dbReference type="ChEBI" id="CHEBI:15740"/>
        <dbReference type="ChEBI" id="CHEBI:57688"/>
        <dbReference type="ChEBI" id="CHEBI:57925"/>
        <dbReference type="EC" id="3.1.2.12"/>
    </reaction>
</comment>
<feature type="active site" description="Charge relay system" evidence="6">
    <location>
        <position position="256"/>
    </location>
</feature>
<evidence type="ECO:0000256" key="1">
    <source>
        <dbReference type="ARBA" id="ARBA00005622"/>
    </source>
</evidence>
<dbReference type="EC" id="3.1.2.12" evidence="5 7"/>
<dbReference type="PANTHER" id="PTHR10061">
    <property type="entry name" value="S-FORMYLGLUTATHIONE HYDROLASE"/>
    <property type="match status" value="1"/>
</dbReference>
<dbReference type="OrthoDB" id="9782200at2"/>
<evidence type="ECO:0000256" key="2">
    <source>
        <dbReference type="ARBA" id="ARBA00022487"/>
    </source>
</evidence>
<feature type="active site" description="Charge relay system" evidence="6">
    <location>
        <position position="147"/>
    </location>
</feature>
<keyword evidence="9" id="KW-1185">Reference proteome</keyword>
<name>A0A7U7G9D9_9GAMM</name>
<comment type="similarity">
    <text evidence="1 7">Belongs to the esterase D family.</text>
</comment>
<dbReference type="EMBL" id="CBTK010000059">
    <property type="protein sequence ID" value="CDH44119.1"/>
    <property type="molecule type" value="Genomic_DNA"/>
</dbReference>
<evidence type="ECO:0000256" key="6">
    <source>
        <dbReference type="PIRSR" id="PIRSR614186-1"/>
    </source>
</evidence>
<dbReference type="GO" id="GO:0046294">
    <property type="term" value="P:formaldehyde catabolic process"/>
    <property type="evidence" value="ECO:0007669"/>
    <property type="project" value="InterPro"/>
</dbReference>
<dbReference type="AlphaFoldDB" id="A0A7U7G9D9"/>
<evidence type="ECO:0000256" key="3">
    <source>
        <dbReference type="ARBA" id="ARBA00022801"/>
    </source>
</evidence>
<dbReference type="SUPFAM" id="SSF53474">
    <property type="entry name" value="alpha/beta-Hydrolases"/>
    <property type="match status" value="1"/>
</dbReference>
<sequence>MEKIESIKEFGGWLNRYRHRSQVCDCEMTFSVYLPPLAQTEKVPAVYWLSGLTCTDDNFRVKAGAQRYAAELGLALIIPDTSPRGPEVPDVPERYDLGQGAGFYVNATQPPWSKNYQMYDYVTRELPALVESELPLIPGRRAISGHSMGGHGALICALKELGRYQSVSAFAPICHPMACSWGQGCFKAYLGNNREMWATYDAARLIEDGAAAIPLLIDQGIADEFLAQQLHSTSLERVCAARHFPLTLRWQEGYDHSYHFIATFIGEHLAYHADHLRETRTIETAATNPAR</sequence>
<keyword evidence="2 7" id="KW-0719">Serine esterase</keyword>
<dbReference type="PANTHER" id="PTHR10061:SF1">
    <property type="entry name" value="S-FORMYLGLUTATHIONE HYDROLASE YEIG"/>
    <property type="match status" value="1"/>
</dbReference>
<reference evidence="8 9" key="1">
    <citation type="journal article" date="2014" name="ISME J.">
        <title>Candidatus Competibacter-lineage genomes retrieved from metagenomes reveal functional metabolic diversity.</title>
        <authorList>
            <person name="McIlroy S.J."/>
            <person name="Albertsen M."/>
            <person name="Andresen E.K."/>
            <person name="Saunders A.M."/>
            <person name="Kristiansen R."/>
            <person name="Stokholm-Bjerregaard M."/>
            <person name="Nielsen K.L."/>
            <person name="Nielsen P.H."/>
        </authorList>
    </citation>
    <scope>NUCLEOTIDE SEQUENCE [LARGE SCALE GENOMIC DNA]</scope>
    <source>
        <strain evidence="8 9">Run_B_J11</strain>
    </source>
</reference>
<dbReference type="Proteomes" id="UP000019184">
    <property type="component" value="Unassembled WGS sequence"/>
</dbReference>
<evidence type="ECO:0000256" key="7">
    <source>
        <dbReference type="RuleBase" id="RU363068"/>
    </source>
</evidence>
<dbReference type="GO" id="GO:0018738">
    <property type="term" value="F:S-formylglutathione hydrolase activity"/>
    <property type="evidence" value="ECO:0007669"/>
    <property type="project" value="UniProtKB-UniRule"/>
</dbReference>
<dbReference type="RefSeq" id="WP_051497435.1">
    <property type="nucleotide sequence ID" value="NZ_CBTK010000059.1"/>
</dbReference>
<organism evidence="8 9">
    <name type="scientific">Candidatus Contendobacter odensis Run_B_J11</name>
    <dbReference type="NCBI Taxonomy" id="1400861"/>
    <lineage>
        <taxon>Bacteria</taxon>
        <taxon>Pseudomonadati</taxon>
        <taxon>Pseudomonadota</taxon>
        <taxon>Gammaproteobacteria</taxon>
        <taxon>Candidatus Competibacteraceae</taxon>
        <taxon>Candidatus Contendibacter</taxon>
    </lineage>
</organism>
<gene>
    <name evidence="8" type="primary">yaiM</name>
    <name evidence="8" type="ORF">BN874_1510017</name>
</gene>
<comment type="caution">
    <text evidence="8">The sequence shown here is derived from an EMBL/GenBank/DDBJ whole genome shotgun (WGS) entry which is preliminary data.</text>
</comment>
<dbReference type="NCBIfam" id="TIGR02821">
    <property type="entry name" value="fghA_ester_D"/>
    <property type="match status" value="1"/>
</dbReference>
<dbReference type="FunFam" id="3.40.50.1820:FF:000002">
    <property type="entry name" value="S-formylglutathione hydrolase"/>
    <property type="match status" value="1"/>
</dbReference>
<evidence type="ECO:0000256" key="5">
    <source>
        <dbReference type="NCBIfam" id="TIGR02821"/>
    </source>
</evidence>
<dbReference type="GO" id="GO:0052689">
    <property type="term" value="F:carboxylic ester hydrolase activity"/>
    <property type="evidence" value="ECO:0007669"/>
    <property type="project" value="UniProtKB-KW"/>
</dbReference>
<protein>
    <recommendedName>
        <fullName evidence="5 7">S-formylglutathione hydrolase</fullName>
        <ecNumber evidence="5 7">3.1.2.12</ecNumber>
    </recommendedName>
</protein>
<keyword evidence="3 7" id="KW-0378">Hydrolase</keyword>
<dbReference type="GO" id="GO:0005829">
    <property type="term" value="C:cytosol"/>
    <property type="evidence" value="ECO:0007669"/>
    <property type="project" value="TreeGrafter"/>
</dbReference>
<evidence type="ECO:0000256" key="4">
    <source>
        <dbReference type="ARBA" id="ARBA00047590"/>
    </source>
</evidence>
<dbReference type="InterPro" id="IPR014186">
    <property type="entry name" value="S-formylglutathione_hydrol"/>
</dbReference>
<comment type="function">
    <text evidence="7">Serine hydrolase involved in the detoxification of formaldehyde.</text>
</comment>